<keyword evidence="3" id="KW-1185">Reference proteome</keyword>
<feature type="compositionally biased region" description="Low complexity" evidence="1">
    <location>
        <begin position="252"/>
        <end position="266"/>
    </location>
</feature>
<gene>
    <name evidence="2" type="ORF">CVT26_005567</name>
</gene>
<dbReference type="InParanoid" id="A0A409XZN3"/>
<evidence type="ECO:0000313" key="3">
    <source>
        <dbReference type="Proteomes" id="UP000284706"/>
    </source>
</evidence>
<feature type="region of interest" description="Disordered" evidence="1">
    <location>
        <begin position="454"/>
        <end position="506"/>
    </location>
</feature>
<sequence length="799" mass="86115">MSSEQQPSPTPDIAVAFLVESSLSVAQAWRPKISEYYQHLLNRLAEANPRPKICIAFVTYGFADTAPSPILCKRFFTDVKVIFKELEDPSRLGLGMTTDGGSRGMAALEGFVATIELFDILYGSLPAPTEEVKVKPPLSHIVHIANSSPDTSVRPMWNDSMVLDNVSWNSLPAELKKRNIQLNSINLRPNLTRYSDLYTSVVTGGSVPWFPVRSPHTLYLAPFPSPATKVSPTKRTNDTERQAESKRPRLQPSTESPKPSPKTAPSQTQTAVAGPSTSQPIRASPAINQAASAGAHAATFRNQEVMTRVKLAADYLKELETRMAAAKSEGQTQLYESLLQEYSIKKPQHEKITQVLNQQFLAARQAIMVQSNLSQNQGAALSQRDLVPPPFGLNGGAGSLSGGNLPPSHLVVTSDTSDAPQSQHSRSLSETTLLSGIIPSTTSASAAGNLSLHAQKSADQQRLRPSSMGNAQSSKGNSPLNVSARTDPPRPPLSGPSQSAMSEQSGAAKKNVVVWKGSLVWTGQGTGGVSKEVRANVIAYSSNPSACHADTWPQNLVLTPGGPQVPNQELQDWMRRHQPGICTFRVSPDTPDFKNHEHSYLSFVQILKAKNIYATTGWATSGSGVTAKRALIIAVGPGLAGVFFPLTGLPDLPKAAAPPSLPFNPPLSLMAQMQNFGNLNQQQRDAVLAQMQQLKQAHAAVRQQQQQQRLSQGQQDMQSAPLFPTNTPKHANMNAVMNMMNTSANQNPNPFMATQPSFGSTTRLTANLPGAVPGNVSYEMLQSFVQRNSDLGSNMNPQG</sequence>
<feature type="compositionally biased region" description="Polar residues" evidence="1">
    <location>
        <begin position="267"/>
        <end position="282"/>
    </location>
</feature>
<evidence type="ECO:0000313" key="2">
    <source>
        <dbReference type="EMBL" id="PPQ96240.1"/>
    </source>
</evidence>
<feature type="compositionally biased region" description="Polar residues" evidence="1">
    <location>
        <begin position="411"/>
        <end position="430"/>
    </location>
</feature>
<dbReference type="AlphaFoldDB" id="A0A409XZN3"/>
<reference evidence="2 3" key="1">
    <citation type="journal article" date="2018" name="Evol. Lett.">
        <title>Horizontal gene cluster transfer increased hallucinogenic mushroom diversity.</title>
        <authorList>
            <person name="Reynolds H.T."/>
            <person name="Vijayakumar V."/>
            <person name="Gluck-Thaler E."/>
            <person name="Korotkin H.B."/>
            <person name="Matheny P.B."/>
            <person name="Slot J.C."/>
        </authorList>
    </citation>
    <scope>NUCLEOTIDE SEQUENCE [LARGE SCALE GENOMIC DNA]</scope>
    <source>
        <strain evidence="2 3">SRW20</strain>
    </source>
</reference>
<organism evidence="2 3">
    <name type="scientific">Gymnopilus dilepis</name>
    <dbReference type="NCBI Taxonomy" id="231916"/>
    <lineage>
        <taxon>Eukaryota</taxon>
        <taxon>Fungi</taxon>
        <taxon>Dikarya</taxon>
        <taxon>Basidiomycota</taxon>
        <taxon>Agaricomycotina</taxon>
        <taxon>Agaricomycetes</taxon>
        <taxon>Agaricomycetidae</taxon>
        <taxon>Agaricales</taxon>
        <taxon>Agaricineae</taxon>
        <taxon>Hymenogastraceae</taxon>
        <taxon>Gymnopilus</taxon>
    </lineage>
</organism>
<dbReference type="Proteomes" id="UP000284706">
    <property type="component" value="Unassembled WGS sequence"/>
</dbReference>
<comment type="caution">
    <text evidence="2">The sequence shown here is derived from an EMBL/GenBank/DDBJ whole genome shotgun (WGS) entry which is preliminary data.</text>
</comment>
<protein>
    <recommendedName>
        <fullName evidence="4">Mediator of RNA polymerase II transcription subunit 25</fullName>
    </recommendedName>
</protein>
<proteinExistence type="predicted"/>
<feature type="compositionally biased region" description="Basic and acidic residues" evidence="1">
    <location>
        <begin position="235"/>
        <end position="247"/>
    </location>
</feature>
<dbReference type="OrthoDB" id="7690434at2759"/>
<evidence type="ECO:0008006" key="4">
    <source>
        <dbReference type="Google" id="ProtNLM"/>
    </source>
</evidence>
<accession>A0A409XZN3</accession>
<name>A0A409XZN3_9AGAR</name>
<feature type="compositionally biased region" description="Polar residues" evidence="1">
    <location>
        <begin position="454"/>
        <end position="484"/>
    </location>
</feature>
<feature type="region of interest" description="Disordered" evidence="1">
    <location>
        <begin position="221"/>
        <end position="282"/>
    </location>
</feature>
<feature type="region of interest" description="Disordered" evidence="1">
    <location>
        <begin position="392"/>
        <end position="430"/>
    </location>
</feature>
<dbReference type="EMBL" id="NHYE01001386">
    <property type="protein sequence ID" value="PPQ96240.1"/>
    <property type="molecule type" value="Genomic_DNA"/>
</dbReference>
<feature type="compositionally biased region" description="Polar residues" evidence="1">
    <location>
        <begin position="495"/>
        <end position="505"/>
    </location>
</feature>
<dbReference type="STRING" id="231916.A0A409XZN3"/>
<evidence type="ECO:0000256" key="1">
    <source>
        <dbReference type="SAM" id="MobiDB-lite"/>
    </source>
</evidence>